<proteinExistence type="predicted"/>
<organism evidence="1 2">
    <name type="scientific">SAR86 cluster bacterium</name>
    <dbReference type="NCBI Taxonomy" id="2030880"/>
    <lineage>
        <taxon>Bacteria</taxon>
        <taxon>Pseudomonadati</taxon>
        <taxon>Pseudomonadota</taxon>
        <taxon>Gammaproteobacteria</taxon>
        <taxon>SAR86 cluster</taxon>
    </lineage>
</organism>
<comment type="caution">
    <text evidence="1">The sequence shown here is derived from an EMBL/GenBank/DDBJ whole genome shotgun (WGS) entry which is preliminary data.</text>
</comment>
<evidence type="ECO:0000313" key="2">
    <source>
        <dbReference type="Proteomes" id="UP000218327"/>
    </source>
</evidence>
<dbReference type="AlphaFoldDB" id="A0A2A5AXZ5"/>
<protein>
    <submittedName>
        <fullName evidence="1">Uncharacterized protein</fullName>
    </submittedName>
</protein>
<evidence type="ECO:0000313" key="1">
    <source>
        <dbReference type="EMBL" id="PCJ24122.1"/>
    </source>
</evidence>
<dbReference type="Proteomes" id="UP000218327">
    <property type="component" value="Unassembled WGS sequence"/>
</dbReference>
<reference evidence="2" key="1">
    <citation type="submission" date="2017-08" db="EMBL/GenBank/DDBJ databases">
        <title>A dynamic microbial community with high functional redundancy inhabits the cold, oxic subseafloor aquifer.</title>
        <authorList>
            <person name="Tully B.J."/>
            <person name="Wheat C.G."/>
            <person name="Glazer B.T."/>
            <person name="Huber J.A."/>
        </authorList>
    </citation>
    <scope>NUCLEOTIDE SEQUENCE [LARGE SCALE GENOMIC DNA]</scope>
</reference>
<gene>
    <name evidence="1" type="ORF">COA96_10275</name>
</gene>
<name>A0A2A5AXZ5_9GAMM</name>
<dbReference type="EMBL" id="NVVJ01000030">
    <property type="protein sequence ID" value="PCJ24122.1"/>
    <property type="molecule type" value="Genomic_DNA"/>
</dbReference>
<accession>A0A2A5AXZ5</accession>
<sequence>MTHPFRNHQIRIYQSVAGDGPKFTGYIGPTNMRFSGETQDDVFEEADAFRIKAIEDHEAALIARQEAAAKAKAKRKAGKS</sequence>